<comment type="caution">
    <text evidence="1">The sequence shown here is derived from an EMBL/GenBank/DDBJ whole genome shotgun (WGS) entry which is preliminary data.</text>
</comment>
<accession>A0A7C4Y509</accession>
<protein>
    <recommendedName>
        <fullName evidence="2">Lipoprotein</fullName>
    </recommendedName>
</protein>
<evidence type="ECO:0008006" key="2">
    <source>
        <dbReference type="Google" id="ProtNLM"/>
    </source>
</evidence>
<organism evidence="1">
    <name type="scientific">candidate division WOR-3 bacterium</name>
    <dbReference type="NCBI Taxonomy" id="2052148"/>
    <lineage>
        <taxon>Bacteria</taxon>
        <taxon>Bacteria division WOR-3</taxon>
    </lineage>
</organism>
<name>A0A7C4Y509_UNCW3</name>
<dbReference type="PROSITE" id="PS51257">
    <property type="entry name" value="PROKAR_LIPOPROTEIN"/>
    <property type="match status" value="1"/>
</dbReference>
<sequence>MKWKNLILNVLPVLILILFTGCGRLELPEGVISDIGEIIICDFGRFDFYYHNNYYGYIEFYKYSSDVRIKAPYGIYVSAVDLDEAPEDSGNNYIKNEITFDFGKYYFFKPDSDVYGKMIKMEESGGDTINLKFEFYIQTNRGNRDL</sequence>
<reference evidence="1" key="1">
    <citation type="journal article" date="2020" name="mSystems">
        <title>Genome- and Community-Level Interaction Insights into Carbon Utilization and Element Cycling Functions of Hydrothermarchaeota in Hydrothermal Sediment.</title>
        <authorList>
            <person name="Zhou Z."/>
            <person name="Liu Y."/>
            <person name="Xu W."/>
            <person name="Pan J."/>
            <person name="Luo Z.H."/>
            <person name="Li M."/>
        </authorList>
    </citation>
    <scope>NUCLEOTIDE SEQUENCE [LARGE SCALE GENOMIC DNA]</scope>
    <source>
        <strain evidence="1">SpSt-780</strain>
    </source>
</reference>
<dbReference type="AlphaFoldDB" id="A0A7C4Y509"/>
<gene>
    <name evidence="1" type="ORF">ENV67_01095</name>
</gene>
<evidence type="ECO:0000313" key="1">
    <source>
        <dbReference type="EMBL" id="HGW91123.1"/>
    </source>
</evidence>
<dbReference type="EMBL" id="DTHG01000013">
    <property type="protein sequence ID" value="HGW91123.1"/>
    <property type="molecule type" value="Genomic_DNA"/>
</dbReference>
<proteinExistence type="predicted"/>